<organism evidence="3 4">
    <name type="scientific">Cochliobolus sativus (strain ND90Pr / ATCC 201652)</name>
    <name type="common">Common root rot and spot blotch fungus</name>
    <name type="synonym">Bipolaris sorokiniana</name>
    <dbReference type="NCBI Taxonomy" id="665912"/>
    <lineage>
        <taxon>Eukaryota</taxon>
        <taxon>Fungi</taxon>
        <taxon>Dikarya</taxon>
        <taxon>Ascomycota</taxon>
        <taxon>Pezizomycotina</taxon>
        <taxon>Dothideomycetes</taxon>
        <taxon>Pleosporomycetidae</taxon>
        <taxon>Pleosporales</taxon>
        <taxon>Pleosporineae</taxon>
        <taxon>Pleosporaceae</taxon>
        <taxon>Bipolaris</taxon>
    </lineage>
</organism>
<dbReference type="OMA" id="DECSADQ"/>
<dbReference type="PANTHER" id="PTHR10039:SF14">
    <property type="entry name" value="NACHT DOMAIN-CONTAINING PROTEIN"/>
    <property type="match status" value="1"/>
</dbReference>
<dbReference type="AlphaFoldDB" id="M2SIJ2"/>
<keyword evidence="1" id="KW-0677">Repeat</keyword>
<proteinExistence type="predicted"/>
<dbReference type="RefSeq" id="XP_007696783.1">
    <property type="nucleotide sequence ID" value="XM_007698593.1"/>
</dbReference>
<reference evidence="3 4" key="1">
    <citation type="journal article" date="2012" name="PLoS Pathog.">
        <title>Diverse lifestyles and strategies of plant pathogenesis encoded in the genomes of eighteen Dothideomycetes fungi.</title>
        <authorList>
            <person name="Ohm R.A."/>
            <person name="Feau N."/>
            <person name="Henrissat B."/>
            <person name="Schoch C.L."/>
            <person name="Horwitz B.A."/>
            <person name="Barry K.W."/>
            <person name="Condon B.J."/>
            <person name="Copeland A.C."/>
            <person name="Dhillon B."/>
            <person name="Glaser F."/>
            <person name="Hesse C.N."/>
            <person name="Kosti I."/>
            <person name="LaButti K."/>
            <person name="Lindquist E.A."/>
            <person name="Lucas S."/>
            <person name="Salamov A.A."/>
            <person name="Bradshaw R.E."/>
            <person name="Ciuffetti L."/>
            <person name="Hamelin R.C."/>
            <person name="Kema G.H.J."/>
            <person name="Lawrence C."/>
            <person name="Scott J.A."/>
            <person name="Spatafora J.W."/>
            <person name="Turgeon B.G."/>
            <person name="de Wit P.J.G.M."/>
            <person name="Zhong S."/>
            <person name="Goodwin S.B."/>
            <person name="Grigoriev I.V."/>
        </authorList>
    </citation>
    <scope>NUCLEOTIDE SEQUENCE [LARGE SCALE GENOMIC DNA]</scope>
    <source>
        <strain evidence="4">ND90Pr / ATCC 201652</strain>
    </source>
</reference>
<protein>
    <recommendedName>
        <fullName evidence="2">Nephrocystin 3-like N-terminal domain-containing protein</fullName>
    </recommendedName>
</protein>
<sequence>MYEKARESNSDKYRPHVKTLCGTLQHLQSCYRAVIYVIVGLDECSADQHKLLLDVFLPLLQRDIPLLKFLLTSRYKNDIAARLGHYPQIVVDVSKNSADIRSFVQSQLSQALKAKRLLRSQVSNEPFLEIRDRLSQDACGMLVSLKYNCSTN</sequence>
<keyword evidence="4" id="KW-1185">Reference proteome</keyword>
<dbReference type="EMBL" id="KB445639">
    <property type="protein sequence ID" value="EMD67018.1"/>
    <property type="molecule type" value="Genomic_DNA"/>
</dbReference>
<dbReference type="InterPro" id="IPR056884">
    <property type="entry name" value="NPHP3-like_N"/>
</dbReference>
<gene>
    <name evidence="3" type="ORF">COCSADRAFT_351610</name>
</gene>
<evidence type="ECO:0000259" key="2">
    <source>
        <dbReference type="Pfam" id="PF24883"/>
    </source>
</evidence>
<name>M2SIJ2_COCSN</name>
<dbReference type="Pfam" id="PF24883">
    <property type="entry name" value="NPHP3_N"/>
    <property type="match status" value="1"/>
</dbReference>
<dbReference type="Proteomes" id="UP000016934">
    <property type="component" value="Unassembled WGS sequence"/>
</dbReference>
<evidence type="ECO:0000256" key="1">
    <source>
        <dbReference type="ARBA" id="ARBA00022737"/>
    </source>
</evidence>
<dbReference type="HOGENOM" id="CLU_1722208_0_0_1"/>
<feature type="domain" description="Nephrocystin 3-like N-terminal" evidence="2">
    <location>
        <begin position="3"/>
        <end position="74"/>
    </location>
</feature>
<dbReference type="PANTHER" id="PTHR10039">
    <property type="entry name" value="AMELOGENIN"/>
    <property type="match status" value="1"/>
</dbReference>
<accession>M2SIJ2</accession>
<evidence type="ECO:0000313" key="4">
    <source>
        <dbReference type="Proteomes" id="UP000016934"/>
    </source>
</evidence>
<reference evidence="4" key="2">
    <citation type="journal article" date="2013" name="PLoS Genet.">
        <title>Comparative genome structure, secondary metabolite, and effector coding capacity across Cochliobolus pathogens.</title>
        <authorList>
            <person name="Condon B.J."/>
            <person name="Leng Y."/>
            <person name="Wu D."/>
            <person name="Bushley K.E."/>
            <person name="Ohm R.A."/>
            <person name="Otillar R."/>
            <person name="Martin J."/>
            <person name="Schackwitz W."/>
            <person name="Grimwood J."/>
            <person name="MohdZainudin N."/>
            <person name="Xue C."/>
            <person name="Wang R."/>
            <person name="Manning V.A."/>
            <person name="Dhillon B."/>
            <person name="Tu Z.J."/>
            <person name="Steffenson B.J."/>
            <person name="Salamov A."/>
            <person name="Sun H."/>
            <person name="Lowry S."/>
            <person name="LaButti K."/>
            <person name="Han J."/>
            <person name="Copeland A."/>
            <person name="Lindquist E."/>
            <person name="Barry K."/>
            <person name="Schmutz J."/>
            <person name="Baker S.E."/>
            <person name="Ciuffetti L.M."/>
            <person name="Grigoriev I.V."/>
            <person name="Zhong S."/>
            <person name="Turgeon B.G."/>
        </authorList>
    </citation>
    <scope>NUCLEOTIDE SEQUENCE [LARGE SCALE GENOMIC DNA]</scope>
    <source>
        <strain evidence="4">ND90Pr / ATCC 201652</strain>
    </source>
</reference>
<dbReference type="KEGG" id="bsc:COCSADRAFT_351610"/>
<dbReference type="GeneID" id="19138101"/>
<evidence type="ECO:0000313" key="3">
    <source>
        <dbReference type="EMBL" id="EMD67018.1"/>
    </source>
</evidence>